<organism evidence="1 2">
    <name type="scientific">Halteria grandinella</name>
    <dbReference type="NCBI Taxonomy" id="5974"/>
    <lineage>
        <taxon>Eukaryota</taxon>
        <taxon>Sar</taxon>
        <taxon>Alveolata</taxon>
        <taxon>Ciliophora</taxon>
        <taxon>Intramacronucleata</taxon>
        <taxon>Spirotrichea</taxon>
        <taxon>Stichotrichia</taxon>
        <taxon>Sporadotrichida</taxon>
        <taxon>Halteriidae</taxon>
        <taxon>Halteria</taxon>
    </lineage>
</organism>
<evidence type="ECO:0000313" key="2">
    <source>
        <dbReference type="Proteomes" id="UP000785679"/>
    </source>
</evidence>
<dbReference type="OrthoDB" id="10630833at2759"/>
<dbReference type="EMBL" id="RRYP01010617">
    <property type="protein sequence ID" value="TNV78273.1"/>
    <property type="molecule type" value="Genomic_DNA"/>
</dbReference>
<dbReference type="Proteomes" id="UP000785679">
    <property type="component" value="Unassembled WGS sequence"/>
</dbReference>
<gene>
    <name evidence="1" type="ORF">FGO68_gene5392</name>
</gene>
<dbReference type="AlphaFoldDB" id="A0A8J8T1Q2"/>
<proteinExistence type="predicted"/>
<comment type="caution">
    <text evidence="1">The sequence shown here is derived from an EMBL/GenBank/DDBJ whole genome shotgun (WGS) entry which is preliminary data.</text>
</comment>
<sequence length="441" mass="49570">MISIDNLKMTSIPYSLIIQTDSGANLFSQSGGMPPFTLQSFALLQAFSQTAQENLSSTPQLYGLGNPLVLTTKSALLSFTTLTFEGDNQLMIFLATKNLHSMTSERAIQWLQRVLYHVRNMLIMMIGVKEMEGDIGRGQLEGMRKKLKQEFGGWVAGMFKVDNENGALSMESVHSMEKVEYVKDIGLKAIASKVQQQFGIQHIAMKDSQGRYMYASKQWMSIHEADRYLLTQISQLTQASSGQANDMPVYLTHTALNDDFLSIGLARYRFISVVLKSGHRLEVIADHTLKAEEFFQYISANETALVAKEDQKSILDQDFVSQPIKEALKVKLLHFMLLDHHNHLSHTFPSKHSLLASQLLLKLPIPKESTIQVQYITVELSTDQIVQLYRLKEANLEMLVVLEGNVLSGIQSVLNQLFKVVVGEMYQGLGESDQLPHNLLL</sequence>
<name>A0A8J8T1Q2_HALGN</name>
<reference evidence="1" key="1">
    <citation type="submission" date="2019-06" db="EMBL/GenBank/DDBJ databases">
        <authorList>
            <person name="Zheng W."/>
        </authorList>
    </citation>
    <scope>NUCLEOTIDE SEQUENCE</scope>
    <source>
        <strain evidence="1">QDHG01</strain>
    </source>
</reference>
<accession>A0A8J8T1Q2</accession>
<protein>
    <submittedName>
        <fullName evidence="1">Uncharacterized protein</fullName>
    </submittedName>
</protein>
<evidence type="ECO:0000313" key="1">
    <source>
        <dbReference type="EMBL" id="TNV78273.1"/>
    </source>
</evidence>
<keyword evidence="2" id="KW-1185">Reference proteome</keyword>